<dbReference type="PROSITE" id="PS50884">
    <property type="entry name" value="ZF_DOF_2"/>
    <property type="match status" value="1"/>
</dbReference>
<feature type="compositionally biased region" description="Low complexity" evidence="10">
    <location>
        <begin position="96"/>
        <end position="106"/>
    </location>
</feature>
<gene>
    <name evidence="12" type="ORF">LIER_14882</name>
</gene>
<keyword evidence="7 8" id="KW-0539">Nucleus</keyword>
<evidence type="ECO:0000313" key="13">
    <source>
        <dbReference type="Proteomes" id="UP001454036"/>
    </source>
</evidence>
<dbReference type="AlphaFoldDB" id="A0AAV3Q0R1"/>
<feature type="compositionally biased region" description="Low complexity" evidence="10">
    <location>
        <begin position="116"/>
        <end position="128"/>
    </location>
</feature>
<dbReference type="InterPro" id="IPR003851">
    <property type="entry name" value="Znf_Dof"/>
</dbReference>
<keyword evidence="13" id="KW-1185">Reference proteome</keyword>
<dbReference type="PANTHER" id="PTHR31992">
    <property type="entry name" value="DOF ZINC FINGER PROTEIN DOF1.4-RELATED"/>
    <property type="match status" value="1"/>
</dbReference>
<evidence type="ECO:0000256" key="2">
    <source>
        <dbReference type="ARBA" id="ARBA00022771"/>
    </source>
</evidence>
<dbReference type="GO" id="GO:0003677">
    <property type="term" value="F:DNA binding"/>
    <property type="evidence" value="ECO:0007669"/>
    <property type="project" value="UniProtKB-UniRule"/>
</dbReference>
<accession>A0AAV3Q0R1</accession>
<keyword evidence="4 9" id="KW-0805">Transcription regulation</keyword>
<evidence type="ECO:0000256" key="9">
    <source>
        <dbReference type="RuleBase" id="RU369094"/>
    </source>
</evidence>
<organism evidence="12 13">
    <name type="scientific">Lithospermum erythrorhizon</name>
    <name type="common">Purple gromwell</name>
    <name type="synonym">Lithospermum officinale var. erythrorhizon</name>
    <dbReference type="NCBI Taxonomy" id="34254"/>
    <lineage>
        <taxon>Eukaryota</taxon>
        <taxon>Viridiplantae</taxon>
        <taxon>Streptophyta</taxon>
        <taxon>Embryophyta</taxon>
        <taxon>Tracheophyta</taxon>
        <taxon>Spermatophyta</taxon>
        <taxon>Magnoliopsida</taxon>
        <taxon>eudicotyledons</taxon>
        <taxon>Gunneridae</taxon>
        <taxon>Pentapetalae</taxon>
        <taxon>asterids</taxon>
        <taxon>lamiids</taxon>
        <taxon>Boraginales</taxon>
        <taxon>Boraginaceae</taxon>
        <taxon>Boraginoideae</taxon>
        <taxon>Lithospermeae</taxon>
        <taxon>Lithospermum</taxon>
    </lineage>
</organism>
<dbReference type="PANTHER" id="PTHR31992:SF309">
    <property type="entry name" value="DOF ZINC FINGER PROTEIN"/>
    <property type="match status" value="1"/>
</dbReference>
<keyword evidence="5 8" id="KW-0238">DNA-binding</keyword>
<dbReference type="PROSITE" id="PS01361">
    <property type="entry name" value="ZF_DOF_1"/>
    <property type="match status" value="1"/>
</dbReference>
<keyword evidence="2 8" id="KW-0863">Zinc-finger</keyword>
<dbReference type="GO" id="GO:0005634">
    <property type="term" value="C:nucleus"/>
    <property type="evidence" value="ECO:0007669"/>
    <property type="project" value="UniProtKB-SubCell"/>
</dbReference>
<evidence type="ECO:0000256" key="10">
    <source>
        <dbReference type="SAM" id="MobiDB-lite"/>
    </source>
</evidence>
<comment type="function">
    <text evidence="9">Transcription factor that binds specifically to a 5'-AA[AG]G-3' consensus core sequence.</text>
</comment>
<evidence type="ECO:0000256" key="7">
    <source>
        <dbReference type="ARBA" id="ARBA00023242"/>
    </source>
</evidence>
<evidence type="ECO:0000256" key="8">
    <source>
        <dbReference type="PROSITE-ProRule" id="PRU00071"/>
    </source>
</evidence>
<evidence type="ECO:0000256" key="5">
    <source>
        <dbReference type="ARBA" id="ARBA00023125"/>
    </source>
</evidence>
<dbReference type="GO" id="GO:0003700">
    <property type="term" value="F:DNA-binding transcription factor activity"/>
    <property type="evidence" value="ECO:0007669"/>
    <property type="project" value="UniProtKB-UniRule"/>
</dbReference>
<dbReference type="Proteomes" id="UP001454036">
    <property type="component" value="Unassembled WGS sequence"/>
</dbReference>
<feature type="region of interest" description="Disordered" evidence="10">
    <location>
        <begin position="83"/>
        <end position="128"/>
    </location>
</feature>
<comment type="subcellular location">
    <subcellularLocation>
        <location evidence="8 9">Nucleus</location>
    </subcellularLocation>
</comment>
<dbReference type="EMBL" id="BAABME010003154">
    <property type="protein sequence ID" value="GAA0157657.1"/>
    <property type="molecule type" value="Genomic_DNA"/>
</dbReference>
<evidence type="ECO:0000256" key="6">
    <source>
        <dbReference type="ARBA" id="ARBA00023163"/>
    </source>
</evidence>
<evidence type="ECO:0000256" key="4">
    <source>
        <dbReference type="ARBA" id="ARBA00023015"/>
    </source>
</evidence>
<evidence type="ECO:0000313" key="12">
    <source>
        <dbReference type="EMBL" id="GAA0157657.1"/>
    </source>
</evidence>
<comment type="caution">
    <text evidence="12">The sequence shown here is derived from an EMBL/GenBank/DDBJ whole genome shotgun (WGS) entry which is preliminary data.</text>
</comment>
<keyword evidence="3 9" id="KW-0862">Zinc</keyword>
<dbReference type="InterPro" id="IPR045174">
    <property type="entry name" value="Dof"/>
</dbReference>
<keyword evidence="1 9" id="KW-0479">Metal-binding</keyword>
<keyword evidence="6 9" id="KW-0804">Transcription</keyword>
<evidence type="ECO:0000259" key="11">
    <source>
        <dbReference type="PROSITE" id="PS50884"/>
    </source>
</evidence>
<evidence type="ECO:0000256" key="1">
    <source>
        <dbReference type="ARBA" id="ARBA00022723"/>
    </source>
</evidence>
<protein>
    <recommendedName>
        <fullName evidence="9">Dof zinc finger protein</fullName>
    </recommendedName>
</protein>
<feature type="domain" description="Dof-type" evidence="11">
    <location>
        <begin position="38"/>
        <end position="92"/>
    </location>
</feature>
<evidence type="ECO:0000256" key="3">
    <source>
        <dbReference type="ARBA" id="ARBA00022833"/>
    </source>
</evidence>
<dbReference type="GO" id="GO:0008270">
    <property type="term" value="F:zinc ion binding"/>
    <property type="evidence" value="ECO:0007669"/>
    <property type="project" value="UniProtKB-KW"/>
</dbReference>
<sequence length="306" mass="33384">MQDIHTLGGVGGGGGRIFTASGVDRRLQPHNHQNHQPLKCPRCDSQNTKFCYYNNYNLSQPRHFCKNCRRYWTKGGILRNVPVGGGCRKSKRSATKSKSSADTSATDSEKTELIGSNSHSSSESSSLTTTTISISGMAAKLDHYPPLIEQHQESLNGQMLPMMTNMVSSCNEPGLVGSNQELQKEKEKMMVCSTTEMVNMGFLDQHQEGHVDNLLALEQQSREKNSGLANLDWGNVGTGGDAHAIDKTGGDVGGGGAGGGGTEQGLFDFTGVDEAYWNQVQWVDDNEQSFNFLPQFQVLDFNLENK</sequence>
<reference evidence="12 13" key="1">
    <citation type="submission" date="2024-01" db="EMBL/GenBank/DDBJ databases">
        <title>The complete chloroplast genome sequence of Lithospermum erythrorhizon: insights into the phylogenetic relationship among Boraginaceae species and the maternal lineages of purple gromwells.</title>
        <authorList>
            <person name="Okada T."/>
            <person name="Watanabe K."/>
        </authorList>
    </citation>
    <scope>NUCLEOTIDE SEQUENCE [LARGE SCALE GENOMIC DNA]</scope>
</reference>
<dbReference type="Pfam" id="PF02701">
    <property type="entry name" value="Zn_ribbon_Dof"/>
    <property type="match status" value="1"/>
</dbReference>
<name>A0AAV3Q0R1_LITER</name>
<proteinExistence type="predicted"/>